<evidence type="ECO:0000256" key="1">
    <source>
        <dbReference type="SAM" id="MobiDB-lite"/>
    </source>
</evidence>
<dbReference type="AlphaFoldDB" id="A0A4Z1E1G1"/>
<sequence length="39" mass="3962">MAERRLDDARDPADPSAAAAGAGRTAPSTSVPRSGRRPA</sequence>
<evidence type="ECO:0000313" key="3">
    <source>
        <dbReference type="Proteomes" id="UP000297318"/>
    </source>
</evidence>
<gene>
    <name evidence="2" type="ORF">SERN_1204</name>
</gene>
<name>A0A4Z1E1G1_9MICO</name>
<feature type="compositionally biased region" description="Low complexity" evidence="1">
    <location>
        <begin position="14"/>
        <end position="30"/>
    </location>
</feature>
<evidence type="ECO:0000313" key="2">
    <source>
        <dbReference type="EMBL" id="TGO05200.1"/>
    </source>
</evidence>
<accession>A0A4Z1E1G1</accession>
<proteinExistence type="predicted"/>
<organism evidence="2 3">
    <name type="scientific">Serinibacter arcticus</name>
    <dbReference type="NCBI Taxonomy" id="1655435"/>
    <lineage>
        <taxon>Bacteria</taxon>
        <taxon>Bacillati</taxon>
        <taxon>Actinomycetota</taxon>
        <taxon>Actinomycetes</taxon>
        <taxon>Micrococcales</taxon>
        <taxon>Beutenbergiaceae</taxon>
        <taxon>Serinibacter</taxon>
    </lineage>
</organism>
<feature type="compositionally biased region" description="Basic and acidic residues" evidence="1">
    <location>
        <begin position="1"/>
        <end position="13"/>
    </location>
</feature>
<feature type="region of interest" description="Disordered" evidence="1">
    <location>
        <begin position="1"/>
        <end position="39"/>
    </location>
</feature>
<keyword evidence="3" id="KW-1185">Reference proteome</keyword>
<comment type="caution">
    <text evidence="2">The sequence shown here is derived from an EMBL/GenBank/DDBJ whole genome shotgun (WGS) entry which is preliminary data.</text>
</comment>
<reference evidence="2 3" key="1">
    <citation type="submission" date="2018-11" db="EMBL/GenBank/DDBJ databases">
        <title>Complete genome sequencing of the Actinobacteria Serinibacter sp. K3-2.</title>
        <authorList>
            <person name="Rakitin A.L."/>
            <person name="Beletsky A.V."/>
            <person name="Mardanov A.V."/>
            <person name="Ravin N.V."/>
            <person name="Gromova A.S."/>
            <person name="Filippova S.N."/>
            <person name="Gal'Chenko V.F."/>
        </authorList>
    </citation>
    <scope>NUCLEOTIDE SEQUENCE [LARGE SCALE GENOMIC DNA]</scope>
    <source>
        <strain evidence="2 3">K3-2</strain>
    </source>
</reference>
<dbReference type="EMBL" id="RHPJ01000002">
    <property type="protein sequence ID" value="TGO05200.1"/>
    <property type="molecule type" value="Genomic_DNA"/>
</dbReference>
<protein>
    <submittedName>
        <fullName evidence="2">Uncharacterized protein</fullName>
    </submittedName>
</protein>
<dbReference type="Proteomes" id="UP000297318">
    <property type="component" value="Unassembled WGS sequence"/>
</dbReference>